<dbReference type="Pfam" id="PF02561">
    <property type="entry name" value="FliS"/>
    <property type="match status" value="1"/>
</dbReference>
<keyword evidence="6" id="KW-0282">Flagellum</keyword>
<dbReference type="eggNOG" id="COG1516">
    <property type="taxonomic scope" value="Bacteria"/>
</dbReference>
<evidence type="ECO:0000313" key="6">
    <source>
        <dbReference type="EMBL" id="EGG29430.1"/>
    </source>
</evidence>
<gene>
    <name evidence="6" type="ORF">IMCC3088_1788</name>
</gene>
<keyword evidence="6" id="KW-0969">Cilium</keyword>
<comment type="subcellular location">
    <subcellularLocation>
        <location evidence="1">Cytoplasm</location>
        <location evidence="1">Cytosol</location>
    </subcellularLocation>
</comment>
<evidence type="ECO:0000313" key="7">
    <source>
        <dbReference type="Proteomes" id="UP000005615"/>
    </source>
</evidence>
<keyword evidence="7" id="KW-1185">Reference proteome</keyword>
<evidence type="ECO:0000256" key="2">
    <source>
        <dbReference type="ARBA" id="ARBA00008787"/>
    </source>
</evidence>
<dbReference type="AlphaFoldDB" id="F3L2L4"/>
<dbReference type="SUPFAM" id="SSF101116">
    <property type="entry name" value="Flagellar export chaperone FliS"/>
    <property type="match status" value="1"/>
</dbReference>
<dbReference type="GO" id="GO:0005829">
    <property type="term" value="C:cytosol"/>
    <property type="evidence" value="ECO:0007669"/>
    <property type="project" value="UniProtKB-SubCell"/>
</dbReference>
<comment type="caution">
    <text evidence="6">The sequence shown here is derived from an EMBL/GenBank/DDBJ whole genome shotgun (WGS) entry which is preliminary data.</text>
</comment>
<reference evidence="6 7" key="1">
    <citation type="journal article" date="2011" name="J. Bacteriol.">
        <title>Genome sequence of strain IMCC3088, a proteorhodopsin-containing marine bacterium belonging to the OM60/NOR5 clade.</title>
        <authorList>
            <person name="Jang Y."/>
            <person name="Oh H.M."/>
            <person name="Kang I."/>
            <person name="Lee K."/>
            <person name="Yang S.J."/>
            <person name="Cho J.C."/>
        </authorList>
    </citation>
    <scope>NUCLEOTIDE SEQUENCE [LARGE SCALE GENOMIC DNA]</scope>
    <source>
        <strain evidence="6 7">IMCC3088</strain>
    </source>
</reference>
<sequence length="107" mass="12355">MLFKEVTSFLNTWDYHRSNRDIAGKVECVNKAIQILLGLKECLDTDAGGSLAETLSELYDYCIRIIIRANAQNDEQRMREVLFIISELNLAWETIPPSYHNFRSVKS</sequence>
<evidence type="ECO:0000256" key="4">
    <source>
        <dbReference type="ARBA" id="ARBA00022795"/>
    </source>
</evidence>
<proteinExistence type="inferred from homology"/>
<dbReference type="GO" id="GO:0071973">
    <property type="term" value="P:bacterial-type flagellum-dependent cell motility"/>
    <property type="evidence" value="ECO:0007669"/>
    <property type="project" value="TreeGrafter"/>
</dbReference>
<comment type="similarity">
    <text evidence="2">Belongs to the FliS family.</text>
</comment>
<organism evidence="6 7">
    <name type="scientific">Aequoribacter fuscus</name>
    <dbReference type="NCBI Taxonomy" id="2518989"/>
    <lineage>
        <taxon>Bacteria</taxon>
        <taxon>Pseudomonadati</taxon>
        <taxon>Pseudomonadota</taxon>
        <taxon>Gammaproteobacteria</taxon>
        <taxon>Cellvibrionales</taxon>
        <taxon>Halieaceae</taxon>
        <taxon>Aequoribacter</taxon>
    </lineage>
</organism>
<keyword evidence="3" id="KW-0963">Cytoplasm</keyword>
<dbReference type="STRING" id="2518989.IMCC3088_1788"/>
<dbReference type="CDD" id="cd16098">
    <property type="entry name" value="FliS"/>
    <property type="match status" value="1"/>
</dbReference>
<dbReference type="InterPro" id="IPR036584">
    <property type="entry name" value="FliS_sf"/>
</dbReference>
<dbReference type="GO" id="GO:0044780">
    <property type="term" value="P:bacterial-type flagellum assembly"/>
    <property type="evidence" value="ECO:0007669"/>
    <property type="project" value="InterPro"/>
</dbReference>
<dbReference type="Gene3D" id="1.20.120.340">
    <property type="entry name" value="Flagellar protein FliS"/>
    <property type="match status" value="1"/>
</dbReference>
<dbReference type="Proteomes" id="UP000005615">
    <property type="component" value="Unassembled WGS sequence"/>
</dbReference>
<evidence type="ECO:0000256" key="3">
    <source>
        <dbReference type="ARBA" id="ARBA00022490"/>
    </source>
</evidence>
<name>F3L2L4_9GAMM</name>
<accession>F3L2L4</accession>
<dbReference type="PANTHER" id="PTHR34773">
    <property type="entry name" value="FLAGELLAR SECRETION CHAPERONE FLIS"/>
    <property type="match status" value="1"/>
</dbReference>
<keyword evidence="4" id="KW-1005">Bacterial flagellum biogenesis</keyword>
<dbReference type="PANTHER" id="PTHR34773:SF1">
    <property type="entry name" value="FLAGELLAR SECRETION CHAPERONE FLIS"/>
    <property type="match status" value="1"/>
</dbReference>
<evidence type="ECO:0000256" key="1">
    <source>
        <dbReference type="ARBA" id="ARBA00004514"/>
    </source>
</evidence>
<protein>
    <submittedName>
        <fullName evidence="6">Flagellar biosynthesis protein fliS</fullName>
    </submittedName>
</protein>
<evidence type="ECO:0000256" key="5">
    <source>
        <dbReference type="ARBA" id="ARBA00023186"/>
    </source>
</evidence>
<dbReference type="InterPro" id="IPR003713">
    <property type="entry name" value="FliS"/>
</dbReference>
<dbReference type="EMBL" id="AEIG01000054">
    <property type="protein sequence ID" value="EGG29430.1"/>
    <property type="molecule type" value="Genomic_DNA"/>
</dbReference>
<keyword evidence="6" id="KW-0966">Cell projection</keyword>
<keyword evidence="5" id="KW-0143">Chaperone</keyword>
<dbReference type="NCBIfam" id="TIGR00208">
    <property type="entry name" value="fliS"/>
    <property type="match status" value="1"/>
</dbReference>